<dbReference type="RefSeq" id="WP_336805977.1">
    <property type="nucleotide sequence ID" value="NZ_JBBBNY010000001.1"/>
</dbReference>
<reference evidence="2 3" key="1">
    <citation type="journal article" date="2014" name="Int. J. Syst. Evol. Microbiol.">
        <title>Fulvimonas yonginensis sp. nov., isolated from greenhouse soil, and emended description of the genus Fulvimonas.</title>
        <authorList>
            <person name="Ahn J.H."/>
            <person name="Kim S.J."/>
            <person name="Weon H.Y."/>
            <person name="Hong S.B."/>
            <person name="Seok S.J."/>
            <person name="Kwon S.W."/>
        </authorList>
    </citation>
    <scope>NUCLEOTIDE SEQUENCE [LARGE SCALE GENOMIC DNA]</scope>
    <source>
        <strain evidence="2 3">KACC 16952</strain>
    </source>
</reference>
<proteinExistence type="predicted"/>
<organism evidence="2 3">
    <name type="scientific">Fulvimonas yonginensis</name>
    <dbReference type="NCBI Taxonomy" id="1495200"/>
    <lineage>
        <taxon>Bacteria</taxon>
        <taxon>Pseudomonadati</taxon>
        <taxon>Pseudomonadota</taxon>
        <taxon>Gammaproteobacteria</taxon>
        <taxon>Lysobacterales</taxon>
        <taxon>Rhodanobacteraceae</taxon>
        <taxon>Fulvimonas</taxon>
    </lineage>
</organism>
<dbReference type="Pfam" id="PF20567">
    <property type="entry name" value="DUF6776"/>
    <property type="match status" value="1"/>
</dbReference>
<evidence type="ECO:0000313" key="2">
    <source>
        <dbReference type="EMBL" id="MEI7035365.1"/>
    </source>
</evidence>
<protein>
    <submittedName>
        <fullName evidence="2">DUF6776 family protein</fullName>
    </submittedName>
</protein>
<evidence type="ECO:0000256" key="1">
    <source>
        <dbReference type="SAM" id="Coils"/>
    </source>
</evidence>
<evidence type="ECO:0000313" key="3">
    <source>
        <dbReference type="Proteomes" id="UP001381174"/>
    </source>
</evidence>
<keyword evidence="3" id="KW-1185">Reference proteome</keyword>
<comment type="caution">
    <text evidence="2">The sequence shown here is derived from an EMBL/GenBank/DDBJ whole genome shotgun (WGS) entry which is preliminary data.</text>
</comment>
<sequence length="246" mass="27129">MASRPPPRFVVRPHDDASLRRRRLWLGAAWLASLLLTAGVVGTLAWRTTPAAVDHREARRLAAQNEELKQQIANLKRSQQVTEIATRSLRGTLAEREEEINGLRTDLGFYSRLVGGSAQREGLKVQEVQLRPVSGSRAWNLALSLTQNAKRGSDVSGTVTVSVEGVRGDKVVALDWAALGDAAQQDGLAFRFRYFQQLHATFMLPADFKPTRLRIHVQPQGDDAVDRTVAWNDALSGNLTMIEGGN</sequence>
<feature type="coiled-coil region" evidence="1">
    <location>
        <begin position="51"/>
        <end position="85"/>
    </location>
</feature>
<dbReference type="InterPro" id="IPR046703">
    <property type="entry name" value="DUF6776"/>
</dbReference>
<gene>
    <name evidence="2" type="ORF">WAT24_01185</name>
</gene>
<name>A0ABU8J7C4_9GAMM</name>
<keyword evidence="1" id="KW-0175">Coiled coil</keyword>
<dbReference type="EMBL" id="JBBBNY010000001">
    <property type="protein sequence ID" value="MEI7035365.1"/>
    <property type="molecule type" value="Genomic_DNA"/>
</dbReference>
<dbReference type="Proteomes" id="UP001381174">
    <property type="component" value="Unassembled WGS sequence"/>
</dbReference>
<accession>A0ABU8J7C4</accession>